<evidence type="ECO:0000256" key="1">
    <source>
        <dbReference type="SAM" id="MobiDB-lite"/>
    </source>
</evidence>
<gene>
    <name evidence="2" type="ORF">CPB84DRAFT_1853557</name>
</gene>
<dbReference type="OrthoDB" id="3253399at2759"/>
<organism evidence="2 3">
    <name type="scientific">Gymnopilus junonius</name>
    <name type="common">Spectacular rustgill mushroom</name>
    <name type="synonym">Gymnopilus spectabilis subsp. junonius</name>
    <dbReference type="NCBI Taxonomy" id="109634"/>
    <lineage>
        <taxon>Eukaryota</taxon>
        <taxon>Fungi</taxon>
        <taxon>Dikarya</taxon>
        <taxon>Basidiomycota</taxon>
        <taxon>Agaricomycotina</taxon>
        <taxon>Agaricomycetes</taxon>
        <taxon>Agaricomycetidae</taxon>
        <taxon>Agaricales</taxon>
        <taxon>Agaricineae</taxon>
        <taxon>Hymenogastraceae</taxon>
        <taxon>Gymnopilus</taxon>
    </lineage>
</organism>
<name>A0A9P5TH69_GYMJU</name>
<protein>
    <submittedName>
        <fullName evidence="2">Uncharacterized protein</fullName>
    </submittedName>
</protein>
<feature type="compositionally biased region" description="Acidic residues" evidence="1">
    <location>
        <begin position="88"/>
        <end position="99"/>
    </location>
</feature>
<feature type="compositionally biased region" description="Basic and acidic residues" evidence="1">
    <location>
        <begin position="46"/>
        <end position="66"/>
    </location>
</feature>
<accession>A0A9P5TH69</accession>
<sequence length="318" mass="35216">MAPRKRTLDSGSDYDSDAPEAVPLSQSKKEIQKLETSRQNALLAERQSKKTQNREKDRKLKERAEVNRTLGRKGKEKAEEKGKKKDEMDEEEEDSDGANELEARMLRAMKEANDEDEGSDDDEDVKGLGSIGQDGEEEEDELEDGSEEDELDEDDEEDDTEEDGDGFSGSGSEEEDLPPPSSSKKAKTSTRLNPDHLPDELFAAAFASQSRNKRALRDDSEPASKGNRKDKARPAKKRKTNPKSPKDLVVGSRSIRVLPSSTNPPTPSTLPSRKINKFLDRTLALKGGKQRAKGWERRPVNLGVLRSAAGPAVNFVRG</sequence>
<feature type="compositionally biased region" description="Basic and acidic residues" evidence="1">
    <location>
        <begin position="215"/>
        <end position="233"/>
    </location>
</feature>
<reference evidence="2" key="1">
    <citation type="submission" date="2020-11" db="EMBL/GenBank/DDBJ databases">
        <authorList>
            <consortium name="DOE Joint Genome Institute"/>
            <person name="Ahrendt S."/>
            <person name="Riley R."/>
            <person name="Andreopoulos W."/>
            <person name="LaButti K."/>
            <person name="Pangilinan J."/>
            <person name="Ruiz-duenas F.J."/>
            <person name="Barrasa J.M."/>
            <person name="Sanchez-Garcia M."/>
            <person name="Camarero S."/>
            <person name="Miyauchi S."/>
            <person name="Serrano A."/>
            <person name="Linde D."/>
            <person name="Babiker R."/>
            <person name="Drula E."/>
            <person name="Ayuso-Fernandez I."/>
            <person name="Pacheco R."/>
            <person name="Padilla G."/>
            <person name="Ferreira P."/>
            <person name="Barriuso J."/>
            <person name="Kellner H."/>
            <person name="Castanera R."/>
            <person name="Alfaro M."/>
            <person name="Ramirez L."/>
            <person name="Pisabarro A.G."/>
            <person name="Kuo A."/>
            <person name="Tritt A."/>
            <person name="Lipzen A."/>
            <person name="He G."/>
            <person name="Yan M."/>
            <person name="Ng V."/>
            <person name="Cullen D."/>
            <person name="Martin F."/>
            <person name="Rosso M.-N."/>
            <person name="Henrissat B."/>
            <person name="Hibbett D."/>
            <person name="Martinez A.T."/>
            <person name="Grigoriev I.V."/>
        </authorList>
    </citation>
    <scope>NUCLEOTIDE SEQUENCE</scope>
    <source>
        <strain evidence="2">AH 44721</strain>
    </source>
</reference>
<feature type="compositionally biased region" description="Acidic residues" evidence="1">
    <location>
        <begin position="134"/>
        <end position="165"/>
    </location>
</feature>
<feature type="compositionally biased region" description="Acidic residues" evidence="1">
    <location>
        <begin position="113"/>
        <end position="124"/>
    </location>
</feature>
<keyword evidence="3" id="KW-1185">Reference proteome</keyword>
<evidence type="ECO:0000313" key="2">
    <source>
        <dbReference type="EMBL" id="KAF8874573.1"/>
    </source>
</evidence>
<proteinExistence type="predicted"/>
<feature type="compositionally biased region" description="Basic and acidic residues" evidence="1">
    <location>
        <begin position="76"/>
        <end position="87"/>
    </location>
</feature>
<evidence type="ECO:0000313" key="3">
    <source>
        <dbReference type="Proteomes" id="UP000724874"/>
    </source>
</evidence>
<dbReference type="EMBL" id="JADNYJ010000211">
    <property type="protein sequence ID" value="KAF8874573.1"/>
    <property type="molecule type" value="Genomic_DNA"/>
</dbReference>
<dbReference type="AlphaFoldDB" id="A0A9P5TH69"/>
<comment type="caution">
    <text evidence="2">The sequence shown here is derived from an EMBL/GenBank/DDBJ whole genome shotgun (WGS) entry which is preliminary data.</text>
</comment>
<feature type="compositionally biased region" description="Basic and acidic residues" evidence="1">
    <location>
        <begin position="27"/>
        <end position="36"/>
    </location>
</feature>
<feature type="compositionally biased region" description="Basic and acidic residues" evidence="1">
    <location>
        <begin position="101"/>
        <end position="112"/>
    </location>
</feature>
<feature type="region of interest" description="Disordered" evidence="1">
    <location>
        <begin position="1"/>
        <end position="273"/>
    </location>
</feature>
<dbReference type="Proteomes" id="UP000724874">
    <property type="component" value="Unassembled WGS sequence"/>
</dbReference>